<evidence type="ECO:0000313" key="3">
    <source>
        <dbReference type="Proteomes" id="UP000271098"/>
    </source>
</evidence>
<keyword evidence="1" id="KW-0812">Transmembrane</keyword>
<keyword evidence="1" id="KW-0472">Membrane</keyword>
<feature type="transmembrane region" description="Helical" evidence="1">
    <location>
        <begin position="233"/>
        <end position="255"/>
    </location>
</feature>
<dbReference type="WBParaSite" id="GPUH_0001361201-mRNA-1">
    <property type="protein sequence ID" value="GPUH_0001361201-mRNA-1"/>
    <property type="gene ID" value="GPUH_0001361201"/>
</dbReference>
<keyword evidence="1" id="KW-1133">Transmembrane helix</keyword>
<keyword evidence="3" id="KW-1185">Reference proteome</keyword>
<reference evidence="4" key="1">
    <citation type="submission" date="2016-06" db="UniProtKB">
        <authorList>
            <consortium name="WormBaseParasite"/>
        </authorList>
    </citation>
    <scope>IDENTIFICATION</scope>
</reference>
<name>A0A183DY06_9BILA</name>
<protein>
    <submittedName>
        <fullName evidence="2 4">Uncharacterized protein</fullName>
    </submittedName>
</protein>
<dbReference type="Proteomes" id="UP000271098">
    <property type="component" value="Unassembled WGS sequence"/>
</dbReference>
<evidence type="ECO:0000256" key="1">
    <source>
        <dbReference type="SAM" id="Phobius"/>
    </source>
</evidence>
<evidence type="ECO:0000313" key="2">
    <source>
        <dbReference type="EMBL" id="VDN22614.1"/>
    </source>
</evidence>
<gene>
    <name evidence="2" type="ORF">GPUH_LOCUS13597</name>
</gene>
<dbReference type="EMBL" id="UYRT01080369">
    <property type="protein sequence ID" value="VDN22614.1"/>
    <property type="molecule type" value="Genomic_DNA"/>
</dbReference>
<sequence>MLSDYIYNKLYQNVQGVDDAFELQAEQTSGTLFGSLRQNSEGSSHCALRTQYSGDEGYEFLDKKIIFKTILMAYFLNEGRFCDRRFFMCYALNHSFNKPLNFLRSLSFFCSLPTLRAGFANCVTDPLGRLLLDCHAQTECTNSSPQMRKGAAAATVFVKDDERMFHVKDDPVSYGRSKLASYEDSKEESAIVFEKPLATTSHSDTFNVVGLVHDAITLARILKQNKEKAILCLVLSVLAGLTLLLIACTVLECCWRRKKQKLSRKASNELSAGAGKSTELSTLMESSQATSADMPQRCTINFPNFEGRYITMLNTVIPCDLATARKVQKRMITPARLVHSSLVFLDSDSRICFDVGDLSRNKESFLRFTQLTPPRVPQNVHCYS</sequence>
<accession>A0A183DY06</accession>
<dbReference type="AlphaFoldDB" id="A0A183DY06"/>
<evidence type="ECO:0000313" key="4">
    <source>
        <dbReference type="WBParaSite" id="GPUH_0001361201-mRNA-1"/>
    </source>
</evidence>
<proteinExistence type="predicted"/>
<reference evidence="2 3" key="2">
    <citation type="submission" date="2018-11" db="EMBL/GenBank/DDBJ databases">
        <authorList>
            <consortium name="Pathogen Informatics"/>
        </authorList>
    </citation>
    <scope>NUCLEOTIDE SEQUENCE [LARGE SCALE GENOMIC DNA]</scope>
</reference>
<dbReference type="OrthoDB" id="5877627at2759"/>
<organism evidence="4">
    <name type="scientific">Gongylonema pulchrum</name>
    <dbReference type="NCBI Taxonomy" id="637853"/>
    <lineage>
        <taxon>Eukaryota</taxon>
        <taxon>Metazoa</taxon>
        <taxon>Ecdysozoa</taxon>
        <taxon>Nematoda</taxon>
        <taxon>Chromadorea</taxon>
        <taxon>Rhabditida</taxon>
        <taxon>Spirurina</taxon>
        <taxon>Spiruromorpha</taxon>
        <taxon>Spiruroidea</taxon>
        <taxon>Gongylonematidae</taxon>
        <taxon>Gongylonema</taxon>
    </lineage>
</organism>